<feature type="compositionally biased region" description="Acidic residues" evidence="1">
    <location>
        <begin position="21"/>
        <end position="60"/>
    </location>
</feature>
<comment type="caution">
    <text evidence="2">The sequence shown here is derived from an EMBL/GenBank/DDBJ whole genome shotgun (WGS) entry which is preliminary data.</text>
</comment>
<reference evidence="2" key="1">
    <citation type="submission" date="2020-06" db="EMBL/GenBank/DDBJ databases">
        <authorList>
            <consortium name="Plant Systems Biology data submission"/>
        </authorList>
    </citation>
    <scope>NUCLEOTIDE SEQUENCE</scope>
    <source>
        <strain evidence="2">D6</strain>
    </source>
</reference>
<evidence type="ECO:0000256" key="1">
    <source>
        <dbReference type="SAM" id="MobiDB-lite"/>
    </source>
</evidence>
<sequence>MMVKIRMQQEDRDCAEYYDLLPDEEDNEHDGEQEEQGEEEQELREEEEQQQNDSDAEEDAAAAARQEEIRRLDHQENRQRTVRAQWPMVGGERSTEIREALEESFEQSQERWDELYNSANHYRLRFAIVDIMKV</sequence>
<dbReference type="AlphaFoldDB" id="A0A9N8F349"/>
<keyword evidence="3" id="KW-1185">Reference proteome</keyword>
<feature type="region of interest" description="Disordered" evidence="1">
    <location>
        <begin position="1"/>
        <end position="92"/>
    </location>
</feature>
<evidence type="ECO:0000313" key="2">
    <source>
        <dbReference type="EMBL" id="CAB9531813.1"/>
    </source>
</evidence>
<gene>
    <name evidence="2" type="ORF">SEMRO_4035_G352620.1</name>
</gene>
<protein>
    <submittedName>
        <fullName evidence="2">Uncharacterized protein</fullName>
    </submittedName>
</protein>
<evidence type="ECO:0000313" key="3">
    <source>
        <dbReference type="Proteomes" id="UP001153069"/>
    </source>
</evidence>
<accession>A0A9N8F349</accession>
<name>A0A9N8F349_9STRA</name>
<dbReference type="EMBL" id="CAICTM010004033">
    <property type="protein sequence ID" value="CAB9531813.1"/>
    <property type="molecule type" value="Genomic_DNA"/>
</dbReference>
<dbReference type="Proteomes" id="UP001153069">
    <property type="component" value="Unassembled WGS sequence"/>
</dbReference>
<organism evidence="2 3">
    <name type="scientific">Seminavis robusta</name>
    <dbReference type="NCBI Taxonomy" id="568900"/>
    <lineage>
        <taxon>Eukaryota</taxon>
        <taxon>Sar</taxon>
        <taxon>Stramenopiles</taxon>
        <taxon>Ochrophyta</taxon>
        <taxon>Bacillariophyta</taxon>
        <taxon>Bacillariophyceae</taxon>
        <taxon>Bacillariophycidae</taxon>
        <taxon>Naviculales</taxon>
        <taxon>Naviculaceae</taxon>
        <taxon>Seminavis</taxon>
    </lineage>
</organism>
<feature type="compositionally biased region" description="Basic and acidic residues" evidence="1">
    <location>
        <begin position="65"/>
        <end position="79"/>
    </location>
</feature>
<proteinExistence type="predicted"/>